<comment type="caution">
    <text evidence="2">The sequence shown here is derived from an EMBL/GenBank/DDBJ whole genome shotgun (WGS) entry which is preliminary data.</text>
</comment>
<organism evidence="2 3">
    <name type="scientific">[Ruminococcus] torques ATCC 27756</name>
    <dbReference type="NCBI Taxonomy" id="411460"/>
    <lineage>
        <taxon>Bacteria</taxon>
        <taxon>Bacillati</taxon>
        <taxon>Bacillota</taxon>
        <taxon>Clostridia</taxon>
        <taxon>Lachnospirales</taxon>
        <taxon>Lachnospiraceae</taxon>
        <taxon>Mediterraneibacter</taxon>
    </lineage>
</organism>
<evidence type="ECO:0000313" key="2">
    <source>
        <dbReference type="EMBL" id="EDK24450.1"/>
    </source>
</evidence>
<dbReference type="AlphaFoldDB" id="A5KLS6"/>
<dbReference type="PaxDb" id="411460-RUMTOR_01179"/>
<sequence>MSPVCVRSAKSAITPSSTIKENKPPATAAPALNPTRASTSCSTITSAACPMNTASFSDIDLFFFSCRIFNKRCLNIVFIHPHLHFHRRRVYCKTAFPEMIEKDQNTDHKPGRICDFQNRYAARLISGDKMINLIKQLRYIYIVIKRHDRKCRPAKCHSRHKGSFCKMPCIRRCFLIFVCYDHICFSQILHFHIRILAVDTCDYFQHRNHTSLIARFLKLQYFHCFKLRKKRLIGALHRKQICKCYIRLSHLHISITFNIERFP</sequence>
<feature type="region of interest" description="Disordered" evidence="1">
    <location>
        <begin position="16"/>
        <end position="35"/>
    </location>
</feature>
<dbReference type="EMBL" id="AAVP02000004">
    <property type="protein sequence ID" value="EDK24450.1"/>
    <property type="molecule type" value="Genomic_DNA"/>
</dbReference>
<evidence type="ECO:0000313" key="3">
    <source>
        <dbReference type="Proteomes" id="UP000003577"/>
    </source>
</evidence>
<dbReference type="HOGENOM" id="CLU_1057215_0_0_9"/>
<accession>A5KLS6</accession>
<name>A5KLS6_9FIRM</name>
<protein>
    <submittedName>
        <fullName evidence="2">Uncharacterized protein</fullName>
    </submittedName>
</protein>
<evidence type="ECO:0000256" key="1">
    <source>
        <dbReference type="SAM" id="MobiDB-lite"/>
    </source>
</evidence>
<proteinExistence type="predicted"/>
<feature type="compositionally biased region" description="Low complexity" evidence="1">
    <location>
        <begin position="24"/>
        <end position="35"/>
    </location>
</feature>
<gene>
    <name evidence="2" type="ORF">RUMTOR_01179</name>
</gene>
<reference evidence="2 3" key="2">
    <citation type="submission" date="2007-04" db="EMBL/GenBank/DDBJ databases">
        <title>Draft genome sequence of Ruminococcus torques (ATCC 27756).</title>
        <authorList>
            <person name="Sudarsanam P."/>
            <person name="Ley R."/>
            <person name="Guruge J."/>
            <person name="Turnbaugh P.J."/>
            <person name="Mahowald M."/>
            <person name="Liep D."/>
            <person name="Gordon J."/>
        </authorList>
    </citation>
    <scope>NUCLEOTIDE SEQUENCE [LARGE SCALE GENOMIC DNA]</scope>
    <source>
        <strain evidence="2 3">ATCC 27756</strain>
    </source>
</reference>
<reference evidence="2 3" key="1">
    <citation type="submission" date="2007-03" db="EMBL/GenBank/DDBJ databases">
        <authorList>
            <person name="Fulton L."/>
            <person name="Clifton S."/>
            <person name="Fulton B."/>
            <person name="Xu J."/>
            <person name="Minx P."/>
            <person name="Pepin K.H."/>
            <person name="Johnson M."/>
            <person name="Thiruvilangam P."/>
            <person name="Bhonagiri V."/>
            <person name="Nash W.E."/>
            <person name="Mardis E.R."/>
            <person name="Wilson R.K."/>
        </authorList>
    </citation>
    <scope>NUCLEOTIDE SEQUENCE [LARGE SCALE GENOMIC DNA]</scope>
    <source>
        <strain evidence="2 3">ATCC 27756</strain>
    </source>
</reference>
<dbReference type="Proteomes" id="UP000003577">
    <property type="component" value="Unassembled WGS sequence"/>
</dbReference>